<dbReference type="Pfam" id="PF02702">
    <property type="entry name" value="KdpD"/>
    <property type="match status" value="1"/>
</dbReference>
<evidence type="ECO:0000256" key="4">
    <source>
        <dbReference type="ARBA" id="ARBA00022692"/>
    </source>
</evidence>
<protein>
    <submittedName>
        <fullName evidence="15">DUF4118 domain-containing protein</fullName>
    </submittedName>
</protein>
<dbReference type="PANTHER" id="PTHR45569">
    <property type="entry name" value="SENSOR PROTEIN KDPD"/>
    <property type="match status" value="1"/>
</dbReference>
<dbReference type="InterPro" id="IPR038318">
    <property type="entry name" value="KdpD_sf"/>
</dbReference>
<evidence type="ECO:0000256" key="7">
    <source>
        <dbReference type="ARBA" id="ARBA00022840"/>
    </source>
</evidence>
<keyword evidence="4 12" id="KW-0812">Transmembrane</keyword>
<dbReference type="GO" id="GO:0005737">
    <property type="term" value="C:cytoplasm"/>
    <property type="evidence" value="ECO:0007669"/>
    <property type="project" value="UniProtKB-ARBA"/>
</dbReference>
<dbReference type="PANTHER" id="PTHR45569:SF1">
    <property type="entry name" value="SENSOR PROTEIN KDPD"/>
    <property type="match status" value="1"/>
</dbReference>
<keyword evidence="16" id="KW-1185">Reference proteome</keyword>
<feature type="compositionally biased region" description="Basic and acidic residues" evidence="11">
    <location>
        <begin position="654"/>
        <end position="666"/>
    </location>
</feature>
<dbReference type="InterPro" id="IPR029016">
    <property type="entry name" value="GAF-like_dom_sf"/>
</dbReference>
<evidence type="ECO:0000256" key="8">
    <source>
        <dbReference type="ARBA" id="ARBA00022989"/>
    </source>
</evidence>
<evidence type="ECO:0000256" key="3">
    <source>
        <dbReference type="ARBA" id="ARBA00022679"/>
    </source>
</evidence>
<dbReference type="RefSeq" id="WP_256182329.1">
    <property type="nucleotide sequence ID" value="NZ_DBEWVB010000231.1"/>
</dbReference>
<dbReference type="GO" id="GO:0005524">
    <property type="term" value="F:ATP binding"/>
    <property type="evidence" value="ECO:0007669"/>
    <property type="project" value="UniProtKB-KW"/>
</dbReference>
<dbReference type="Gene3D" id="1.20.120.620">
    <property type="entry name" value="Backbone structure of the membrane domain of e. Coli histidine kinase receptor kdpd"/>
    <property type="match status" value="1"/>
</dbReference>
<dbReference type="Pfam" id="PF13493">
    <property type="entry name" value="DUF4118"/>
    <property type="match status" value="1"/>
</dbReference>
<evidence type="ECO:0000256" key="12">
    <source>
        <dbReference type="SAM" id="Phobius"/>
    </source>
</evidence>
<reference evidence="15 16" key="1">
    <citation type="submission" date="2022-06" db="EMBL/GenBank/DDBJ databases">
        <title>Isolation of gut microbiota from human fecal samples.</title>
        <authorList>
            <person name="Pamer E.G."/>
            <person name="Barat B."/>
            <person name="Waligurski E."/>
            <person name="Medina S."/>
            <person name="Paddock L."/>
            <person name="Mostad J."/>
        </authorList>
    </citation>
    <scope>NUCLEOTIDE SEQUENCE [LARGE SCALE GENOMIC DNA]</scope>
    <source>
        <strain evidence="15 16">DFI.9.90</strain>
    </source>
</reference>
<gene>
    <name evidence="15" type="ORF">NE630_14085</name>
</gene>
<feature type="region of interest" description="Disordered" evidence="11">
    <location>
        <begin position="654"/>
        <end position="687"/>
    </location>
</feature>
<dbReference type="InterPro" id="IPR052023">
    <property type="entry name" value="Histidine_kinase_KdpD"/>
</dbReference>
<evidence type="ECO:0000256" key="10">
    <source>
        <dbReference type="ARBA" id="ARBA00023136"/>
    </source>
</evidence>
<keyword evidence="5" id="KW-0547">Nucleotide-binding</keyword>
<keyword evidence="2" id="KW-0597">Phosphoprotein</keyword>
<feature type="domain" description="Sensor protein KdpD transmembrane" evidence="14">
    <location>
        <begin position="394"/>
        <end position="498"/>
    </location>
</feature>
<sequence>MEELKRPSPEELLSRLKDQREKEEGTLKIFFGYAAGVGKTYAMLEAARRAKSQGIDVAVGYIEPHTRPETMALLEGLETLPVRSVGYRGLKLDEFDLDGALARHPKLILVDELAHTNAPGSRHVKRYQDIKELLRAGIDVYTTVNVQHIESLNDIVASITGVTVAERVPDDVFDRAELIEVIDLEPDDLIERIESGKVYKNERAKRALGGFFTKKNLGALREITLRRTADKQSRAAMAEGGGINAGEHVLTCLSAAPSNAKVIRTAARLAEAFHSRFTALYVETGGGRPGDGGGRRLQMNIKLAEDLGAQIVTAYGDDIAGQIAQYASQSGVTKAVLGRTNHKNGLFGRKKSLIDRLTETAPELDVYIIPDRQPPYRVKKQYGGGLELSWRDTAYALLIFAAATLFSYVFFRAGFQNVNTIAFYMLAVLFTSLLTRGYIYGAALSFASVAAFNYLFIEPLYSFTMYDPAYPVVLIVMLCASLLAGSLAARIKKQAELASGSAYMTEVLLETSRLLNKSGGFASTAEVAERQLRKLLDRPVFIYGEAEPGRLARISPAKLPKEERAYESEEEMGVAELVRTNNRRAGAATETLPGAKCLYMAVRGGDGKVLAVAAIAAGPQPPLTAFEKNLIRAMLDECGVALEKALLYDRYVPKEGQSDKDEKPCVRESANGAAPGGSIPRRRASCG</sequence>
<keyword evidence="10 12" id="KW-0472">Membrane</keyword>
<evidence type="ECO:0000256" key="5">
    <source>
        <dbReference type="ARBA" id="ARBA00022741"/>
    </source>
</evidence>
<evidence type="ECO:0000259" key="14">
    <source>
        <dbReference type="Pfam" id="PF13493"/>
    </source>
</evidence>
<dbReference type="InterPro" id="IPR025201">
    <property type="entry name" value="KdpD_TM"/>
</dbReference>
<evidence type="ECO:0000256" key="1">
    <source>
        <dbReference type="ARBA" id="ARBA00004141"/>
    </source>
</evidence>
<evidence type="ECO:0000256" key="2">
    <source>
        <dbReference type="ARBA" id="ARBA00022553"/>
    </source>
</evidence>
<evidence type="ECO:0000313" key="16">
    <source>
        <dbReference type="Proteomes" id="UP001205919"/>
    </source>
</evidence>
<proteinExistence type="predicted"/>
<evidence type="ECO:0000256" key="9">
    <source>
        <dbReference type="ARBA" id="ARBA00023012"/>
    </source>
</evidence>
<evidence type="ECO:0000259" key="13">
    <source>
        <dbReference type="Pfam" id="PF02702"/>
    </source>
</evidence>
<organism evidence="15 16">
    <name type="scientific">Cloacibacillus evryensis</name>
    <dbReference type="NCBI Taxonomy" id="508460"/>
    <lineage>
        <taxon>Bacteria</taxon>
        <taxon>Thermotogati</taxon>
        <taxon>Synergistota</taxon>
        <taxon>Synergistia</taxon>
        <taxon>Synergistales</taxon>
        <taxon>Synergistaceae</taxon>
        <taxon>Cloacibacillus</taxon>
    </lineage>
</organism>
<keyword evidence="6" id="KW-0418">Kinase</keyword>
<evidence type="ECO:0000256" key="11">
    <source>
        <dbReference type="SAM" id="MobiDB-lite"/>
    </source>
</evidence>
<dbReference type="EMBL" id="JANFYT010000042">
    <property type="protein sequence ID" value="MCQ4815564.1"/>
    <property type="molecule type" value="Genomic_DNA"/>
</dbReference>
<feature type="transmembrane region" description="Helical" evidence="12">
    <location>
        <begin position="417"/>
        <end position="434"/>
    </location>
</feature>
<dbReference type="Gene3D" id="3.30.450.40">
    <property type="match status" value="1"/>
</dbReference>
<dbReference type="GO" id="GO:0005886">
    <property type="term" value="C:plasma membrane"/>
    <property type="evidence" value="ECO:0007669"/>
    <property type="project" value="TreeGrafter"/>
</dbReference>
<dbReference type="FunFam" id="3.40.50.300:FF:000483">
    <property type="entry name" value="Sensor histidine kinase KdpD"/>
    <property type="match status" value="1"/>
</dbReference>
<comment type="subcellular location">
    <subcellularLocation>
        <location evidence="1">Membrane</location>
        <topology evidence="1">Multi-pass membrane protein</topology>
    </subcellularLocation>
</comment>
<keyword evidence="3" id="KW-0808">Transferase</keyword>
<comment type="caution">
    <text evidence="15">The sequence shown here is derived from an EMBL/GenBank/DDBJ whole genome shotgun (WGS) entry which is preliminary data.</text>
</comment>
<evidence type="ECO:0000313" key="15">
    <source>
        <dbReference type="EMBL" id="MCQ4815564.1"/>
    </source>
</evidence>
<dbReference type="Gene3D" id="3.40.50.300">
    <property type="entry name" value="P-loop containing nucleotide triphosphate hydrolases"/>
    <property type="match status" value="1"/>
</dbReference>
<keyword evidence="7" id="KW-0067">ATP-binding</keyword>
<accession>A0AAW5KC24</accession>
<dbReference type="InterPro" id="IPR003852">
    <property type="entry name" value="Sig_transdc_His_kinase_KdpD_N"/>
</dbReference>
<dbReference type="InterPro" id="IPR027417">
    <property type="entry name" value="P-loop_NTPase"/>
</dbReference>
<evidence type="ECO:0000256" key="6">
    <source>
        <dbReference type="ARBA" id="ARBA00022777"/>
    </source>
</evidence>
<name>A0AAW5KC24_9BACT</name>
<dbReference type="CDD" id="cd01987">
    <property type="entry name" value="USP_KdpD-like"/>
    <property type="match status" value="1"/>
</dbReference>
<dbReference type="GO" id="GO:0000155">
    <property type="term" value="F:phosphorelay sensor kinase activity"/>
    <property type="evidence" value="ECO:0007669"/>
    <property type="project" value="InterPro"/>
</dbReference>
<dbReference type="AlphaFoldDB" id="A0AAW5KC24"/>
<keyword evidence="9" id="KW-0902">Two-component regulatory system</keyword>
<feature type="domain" description="Signal transduction histidine kinase osmosensitive K+ channel sensor N-terminal" evidence="13">
    <location>
        <begin position="24"/>
        <end position="231"/>
    </location>
</feature>
<feature type="transmembrane region" description="Helical" evidence="12">
    <location>
        <begin position="469"/>
        <end position="489"/>
    </location>
</feature>
<dbReference type="Proteomes" id="UP001205919">
    <property type="component" value="Unassembled WGS sequence"/>
</dbReference>
<feature type="transmembrane region" description="Helical" evidence="12">
    <location>
        <begin position="394"/>
        <end position="411"/>
    </location>
</feature>
<keyword evidence="8 12" id="KW-1133">Transmembrane helix</keyword>